<reference evidence="1 2" key="1">
    <citation type="submission" date="2018-09" db="EMBL/GenBank/DDBJ databases">
        <authorList>
            <person name="Zeman M."/>
            <person name="Pardy F."/>
        </authorList>
    </citation>
    <scope>NUCLEOTIDE SEQUENCE [LARGE SCALE GENOMIC DNA]</scope>
    <source>
        <strain evidence="1 2">CCM 8852</strain>
    </source>
</reference>
<proteinExistence type="predicted"/>
<dbReference type="AlphaFoldDB" id="A0A418QQ62"/>
<gene>
    <name evidence="1" type="ORF">D0T11_16940</name>
</gene>
<name>A0A418QQ62_9BACT</name>
<reference evidence="1 2" key="2">
    <citation type="submission" date="2019-01" db="EMBL/GenBank/DDBJ databases">
        <title>Hymenobacter humicola sp. nov., isolated from soils in Antarctica.</title>
        <authorList>
            <person name="Sedlacek I."/>
            <person name="Holochova P."/>
            <person name="Kralova S."/>
            <person name="Pantucek R."/>
            <person name="Stankova E."/>
            <person name="Vrbovska V."/>
            <person name="Kristofova L."/>
            <person name="Svec P."/>
            <person name="Busse H.-J."/>
        </authorList>
    </citation>
    <scope>NUCLEOTIDE SEQUENCE [LARGE SCALE GENOMIC DNA]</scope>
    <source>
        <strain evidence="1 2">CCM 8852</strain>
    </source>
</reference>
<comment type="caution">
    <text evidence="1">The sequence shown here is derived from an EMBL/GenBank/DDBJ whole genome shotgun (WGS) entry which is preliminary data.</text>
</comment>
<dbReference type="Proteomes" id="UP000284250">
    <property type="component" value="Unassembled WGS sequence"/>
</dbReference>
<sequence>MLLMLHNIQAQYASDSFLLRFQWYRPVPGLARFQISMNAVAQLVEQHTVASVLIDLHGLPSLGLDEQF</sequence>
<dbReference type="EMBL" id="QYCN01000031">
    <property type="protein sequence ID" value="RIY07228.1"/>
    <property type="molecule type" value="Genomic_DNA"/>
</dbReference>
<keyword evidence="2" id="KW-1185">Reference proteome</keyword>
<accession>A0A418QQ62</accession>
<evidence type="ECO:0000313" key="2">
    <source>
        <dbReference type="Proteomes" id="UP000284250"/>
    </source>
</evidence>
<evidence type="ECO:0000313" key="1">
    <source>
        <dbReference type="EMBL" id="RIY07228.1"/>
    </source>
</evidence>
<protein>
    <submittedName>
        <fullName evidence="1">Uncharacterized protein</fullName>
    </submittedName>
</protein>
<organism evidence="1 2">
    <name type="scientific">Hymenobacter rubripertinctus</name>
    <dbReference type="NCBI Taxonomy" id="2029981"/>
    <lineage>
        <taxon>Bacteria</taxon>
        <taxon>Pseudomonadati</taxon>
        <taxon>Bacteroidota</taxon>
        <taxon>Cytophagia</taxon>
        <taxon>Cytophagales</taxon>
        <taxon>Hymenobacteraceae</taxon>
        <taxon>Hymenobacter</taxon>
    </lineage>
</organism>